<evidence type="ECO:0000256" key="1">
    <source>
        <dbReference type="ARBA" id="ARBA00007261"/>
    </source>
</evidence>
<dbReference type="PANTHER" id="PTHR43690">
    <property type="entry name" value="NARDILYSIN"/>
    <property type="match status" value="1"/>
</dbReference>
<feature type="domain" description="Peptidase M16 C-terminal" evidence="10">
    <location>
        <begin position="839"/>
        <end position="1020"/>
    </location>
</feature>
<evidence type="ECO:0000256" key="5">
    <source>
        <dbReference type="ARBA" id="ARBA00022833"/>
    </source>
</evidence>
<protein>
    <submittedName>
        <fullName evidence="13">Nardilysin-like isoform X1</fullName>
    </submittedName>
</protein>
<keyword evidence="6" id="KW-0482">Metalloprotease</keyword>
<dbReference type="Proteomes" id="UP000515204">
    <property type="component" value="Unplaced"/>
</dbReference>
<feature type="compositionally biased region" description="Acidic residues" evidence="8">
    <location>
        <begin position="131"/>
        <end position="191"/>
    </location>
</feature>
<feature type="compositionally biased region" description="Low complexity" evidence="8">
    <location>
        <begin position="47"/>
        <end position="59"/>
    </location>
</feature>
<dbReference type="OrthoDB" id="952271at2759"/>
<name>A0A6P3XF17_DINQU</name>
<feature type="domain" description="Peptidase M16 C-terminal" evidence="10">
    <location>
        <begin position="361"/>
        <end position="543"/>
    </location>
</feature>
<evidence type="ECO:0000256" key="4">
    <source>
        <dbReference type="ARBA" id="ARBA00022801"/>
    </source>
</evidence>
<gene>
    <name evidence="13" type="primary">LOC106745551</name>
</gene>
<dbReference type="InterPro" id="IPR032632">
    <property type="entry name" value="Peptidase_M16_M"/>
</dbReference>
<evidence type="ECO:0000256" key="7">
    <source>
        <dbReference type="RuleBase" id="RU004447"/>
    </source>
</evidence>
<dbReference type="AlphaFoldDB" id="A0A6P3XF17"/>
<dbReference type="GeneID" id="106745551"/>
<dbReference type="InterPro" id="IPR007863">
    <property type="entry name" value="Peptidase_M16_C"/>
</dbReference>
<keyword evidence="5" id="KW-0862">Zinc</keyword>
<dbReference type="PROSITE" id="PS00143">
    <property type="entry name" value="INSULINASE"/>
    <property type="match status" value="1"/>
</dbReference>
<dbReference type="FunFam" id="3.30.830.10:FF:000005">
    <property type="entry name" value="nardilysin isoform X1"/>
    <property type="match status" value="1"/>
</dbReference>
<organism evidence="12 13">
    <name type="scientific">Dinoponera quadriceps</name>
    <name type="common">South American ant</name>
    <dbReference type="NCBI Taxonomy" id="609295"/>
    <lineage>
        <taxon>Eukaryota</taxon>
        <taxon>Metazoa</taxon>
        <taxon>Ecdysozoa</taxon>
        <taxon>Arthropoda</taxon>
        <taxon>Hexapoda</taxon>
        <taxon>Insecta</taxon>
        <taxon>Pterygota</taxon>
        <taxon>Neoptera</taxon>
        <taxon>Endopterygota</taxon>
        <taxon>Hymenoptera</taxon>
        <taxon>Apocrita</taxon>
        <taxon>Aculeata</taxon>
        <taxon>Formicoidea</taxon>
        <taxon>Formicidae</taxon>
        <taxon>Ponerinae</taxon>
        <taxon>Ponerini</taxon>
        <taxon>Dinoponera</taxon>
    </lineage>
</organism>
<proteinExistence type="inferred from homology"/>
<dbReference type="SUPFAM" id="SSF63411">
    <property type="entry name" value="LuxS/MPP-like metallohydrolase"/>
    <property type="match status" value="4"/>
</dbReference>
<evidence type="ECO:0000259" key="11">
    <source>
        <dbReference type="Pfam" id="PF16187"/>
    </source>
</evidence>
<evidence type="ECO:0000256" key="6">
    <source>
        <dbReference type="ARBA" id="ARBA00023049"/>
    </source>
</evidence>
<dbReference type="Pfam" id="PF05193">
    <property type="entry name" value="Peptidase_M16_C"/>
    <property type="match status" value="2"/>
</dbReference>
<dbReference type="InterPro" id="IPR001431">
    <property type="entry name" value="Pept_M16_Zn_BS"/>
</dbReference>
<feature type="domain" description="Peptidase M16 N-terminal" evidence="9">
    <location>
        <begin position="207"/>
        <end position="322"/>
    </location>
</feature>
<reference evidence="13" key="1">
    <citation type="submission" date="2025-08" db="UniProtKB">
        <authorList>
            <consortium name="RefSeq"/>
        </authorList>
    </citation>
    <scope>IDENTIFICATION</scope>
</reference>
<keyword evidence="3" id="KW-0479">Metal-binding</keyword>
<evidence type="ECO:0000256" key="3">
    <source>
        <dbReference type="ARBA" id="ARBA00022723"/>
    </source>
</evidence>
<dbReference type="PANTHER" id="PTHR43690:SF18">
    <property type="entry name" value="INSULIN-DEGRADING ENZYME-RELATED"/>
    <property type="match status" value="1"/>
</dbReference>
<dbReference type="GO" id="GO:0006508">
    <property type="term" value="P:proteolysis"/>
    <property type="evidence" value="ECO:0007669"/>
    <property type="project" value="UniProtKB-KW"/>
</dbReference>
<dbReference type="Gene3D" id="3.30.830.10">
    <property type="entry name" value="Metalloenzyme, LuxS/M16 peptidase-like"/>
    <property type="match status" value="4"/>
</dbReference>
<feature type="region of interest" description="Disordered" evidence="8">
    <location>
        <begin position="126"/>
        <end position="201"/>
    </location>
</feature>
<evidence type="ECO:0000313" key="13">
    <source>
        <dbReference type="RefSeq" id="XP_014476738.1"/>
    </source>
</evidence>
<evidence type="ECO:0000256" key="8">
    <source>
        <dbReference type="SAM" id="MobiDB-lite"/>
    </source>
</evidence>
<dbReference type="InterPro" id="IPR011765">
    <property type="entry name" value="Pept_M16_N"/>
</dbReference>
<dbReference type="Pfam" id="PF00675">
    <property type="entry name" value="Peptidase_M16"/>
    <property type="match status" value="1"/>
</dbReference>
<dbReference type="KEGG" id="dqu:106745551"/>
<keyword evidence="12" id="KW-1185">Reference proteome</keyword>
<keyword evidence="2" id="KW-0645">Protease</keyword>
<evidence type="ECO:0000256" key="2">
    <source>
        <dbReference type="ARBA" id="ARBA00022670"/>
    </source>
</evidence>
<evidence type="ECO:0000259" key="9">
    <source>
        <dbReference type="Pfam" id="PF00675"/>
    </source>
</evidence>
<feature type="domain" description="Peptidase M16 middle/third" evidence="11">
    <location>
        <begin position="552"/>
        <end position="833"/>
    </location>
</feature>
<dbReference type="GO" id="GO:0046872">
    <property type="term" value="F:metal ion binding"/>
    <property type="evidence" value="ECO:0007669"/>
    <property type="project" value="UniProtKB-KW"/>
</dbReference>
<dbReference type="GO" id="GO:0004222">
    <property type="term" value="F:metalloendopeptidase activity"/>
    <property type="evidence" value="ECO:0007669"/>
    <property type="project" value="InterPro"/>
</dbReference>
<evidence type="ECO:0000259" key="10">
    <source>
        <dbReference type="Pfam" id="PF05193"/>
    </source>
</evidence>
<keyword evidence="4" id="KW-0378">Hydrolase</keyword>
<dbReference type="InterPro" id="IPR050626">
    <property type="entry name" value="Peptidase_M16"/>
</dbReference>
<dbReference type="Pfam" id="PF16187">
    <property type="entry name" value="Peptidase_M16_M"/>
    <property type="match status" value="1"/>
</dbReference>
<dbReference type="RefSeq" id="XP_014476738.1">
    <property type="nucleotide sequence ID" value="XM_014621252.1"/>
</dbReference>
<accession>A0A6P3XF17</accession>
<dbReference type="InterPro" id="IPR011249">
    <property type="entry name" value="Metalloenz_LuxS/M16"/>
</dbReference>
<comment type="similarity">
    <text evidence="1 7">Belongs to the peptidase M16 family.</text>
</comment>
<sequence>MSCGLSFFLKRLIVSRNTSKRVFLLSKMKRSTQNTPEKERETSQQGAAAANSPNRSPPADRSLLNPNINLGLHEGTMEETTGNDEHRRVEYLENSIKSEMDKKTYRVIRLQNGLIALLISDVHAESSFQDKDDEEDDESYEEDKEDEGDEEDEEEEGDEEDEDDDMYEGDDEEEGPFDDEEEGAFDDEDEDKFDKDDAPRAKRIKRSEKMAACAMSVGVGTFSDPPEIDGLAHFLEHMIFMGSEKYPKENDFDAYISKYGGYSNAVTGLEQTTFHFCIQQKHFLSALDRFAQFFIKPLMKKDAIKREREAVESEFQIALSADSNRKVQLQCSFAYDGHPVRKFGWGNLSTLRDNVSKDKLYQELHNFRERHYSAHRMRLAIQAKLPLDTLEDYVTKCFADIPNNALLPDDFAEFKGVKSFDTAAFPKMYKVKPIKDFCRVDLTWVMPSSLEHYKTKPHEYLSSIIGAYGKGSLMSYLCKKLWCIDICCNNNDDFGDTSLYSMFCLKLWLTDKGYENLEDVLAAVFSFINLVKREGPQKRFYEELQQIEQTNFRFLEEQDAEDYVVDMSENMFFYPPRDYITGDSLFFEYDADAIQMCMDCLVPDKVNIIVYDKNYNEQQFDKIEPWFKTKYMEKEIPSKWTERWKDIEPFPDFHLPLSNMFLVDDFSMISLPAKVPHYPEIAYRDAMLEIWYRPDCTFGLPECYMSLYFISDVPYATVKNAALMDLYVMILSQLMRENLHPAAVVGYTHQIMSLENGAVLHINGFNEKLPLLLTLTAEHMVNFPNIVTKDMFKVMRTHLAKHYYNAIVKPKNLSTSVRVAILMKVYMTDLEKHSALQDVSFDDLLEFVRSYTSQLYIQCLVQGNMTQAYVVEKIRECFEILQCKPLPSELRPRPRVMKIPLGVRCCKVRNLNTTDVNSVVLNYYQIGVESDKEKAMINLLLLMMAEPMFDQLRTKEQLGYDIHCSSKNTNGILGFSIKAVTQADKYTTEYVDVRIEEFIKSFAETIEKTTEDELNSFKETLKKKKLCADVHLKQEFDRNWDEIENEDYMFDMLEREVVALQTITLGELKDWYAAYTQNGPSCRKLSVHVVGRASNEATPVAEACINGPKHIEAAMFNGVEKHHWKTKHILEYVPDEQSDENRRDNSIANIEDFKRQLDSYPAKPINPFGTSA</sequence>
<feature type="region of interest" description="Disordered" evidence="8">
    <location>
        <begin position="26"/>
        <end position="86"/>
    </location>
</feature>
<evidence type="ECO:0000313" key="12">
    <source>
        <dbReference type="Proteomes" id="UP000515204"/>
    </source>
</evidence>